<dbReference type="RefSeq" id="XP_001736774.1">
    <property type="nucleotide sequence ID" value="XM_001736722.1"/>
</dbReference>
<protein>
    <submittedName>
        <fullName evidence="1">Uncharacterized protein</fullName>
    </submittedName>
</protein>
<dbReference type="Proteomes" id="UP000008076">
    <property type="component" value="Unassembled WGS sequence"/>
</dbReference>
<dbReference type="OMA" id="FENYTEM"/>
<proteinExistence type="predicted"/>
<dbReference type="OrthoDB" id="26093at2759"/>
<dbReference type="GeneID" id="5881787"/>
<reference evidence="2" key="1">
    <citation type="submission" date="2007-12" db="EMBL/GenBank/DDBJ databases">
        <title>Annotation of Entamoeba dispar SAW760.</title>
        <authorList>
            <person name="Lorenzi H."/>
            <person name="Inman J."/>
            <person name="Schobel S."/>
            <person name="Amedeo P."/>
            <person name="Caler E."/>
        </authorList>
    </citation>
    <scope>NUCLEOTIDE SEQUENCE [LARGE SCALE GENOMIC DNA]</scope>
    <source>
        <strain evidence="2">ATCC PRA-260 / SAW760</strain>
    </source>
</reference>
<accession>B0EES6</accession>
<evidence type="ECO:0000313" key="2">
    <source>
        <dbReference type="Proteomes" id="UP000008076"/>
    </source>
</evidence>
<name>B0EES6_ENTDS</name>
<gene>
    <name evidence="1" type="ORF">EDI_194780</name>
</gene>
<dbReference type="AlphaFoldDB" id="B0EES6"/>
<dbReference type="KEGG" id="edi:EDI_194780"/>
<dbReference type="eggNOG" id="ENOG502R9WG">
    <property type="taxonomic scope" value="Eukaryota"/>
</dbReference>
<evidence type="ECO:0000313" key="1">
    <source>
        <dbReference type="EMBL" id="EDR26959.1"/>
    </source>
</evidence>
<dbReference type="VEuPathDB" id="AmoebaDB:EDI_194780"/>
<organism evidence="2">
    <name type="scientific">Entamoeba dispar (strain ATCC PRA-260 / SAW760)</name>
    <dbReference type="NCBI Taxonomy" id="370354"/>
    <lineage>
        <taxon>Eukaryota</taxon>
        <taxon>Amoebozoa</taxon>
        <taxon>Evosea</taxon>
        <taxon>Archamoebae</taxon>
        <taxon>Mastigamoebida</taxon>
        <taxon>Entamoebidae</taxon>
        <taxon>Entamoeba</taxon>
    </lineage>
</organism>
<sequence length="507" mass="58553">MYGLFYFIKVKNRKGKKRIMLKTTYRIGSIDNIGKKGIFGLNSKMNEECFSKIPNYKKIISGHSIGAECYVHEDFMKNHFSDTNISRCGQCFELFGPSLKPFTCMIAGSYWANLTVISKSSAARSIIVNSDTFNYLVTENQDASKLASQISIRLVDCPFSVQPKIAVIDETFSEYILQPFNSNLLTKYIQIGNSLFTFSNNDNYFHIPKTYFSINSSTEIRLISTGKYVLNIFIKNIEKGKIYSSSTTYPRKYSTEKCDYVPNQFVLTQDKYEDNYFTWSFYQINNSLNIPLIKTINNTIEITSTDDSNELIIGIKYPTSFKITYHFRSFILNIKTKSNITLDSIKLLNMNVSNQIISFLDEYCQQTVFKKFENYTEMFYYKTYLFALNKRCEQYINFISLKFNINKGESLTIYDTYLIPRQEIVFKQCSIDSYDCDYAECDGSNSVIESNITHLWKEGCHPPCGKCNTGYVCSKGSVCVIKPNLNKRTSSSKRIIVFMSILLFVFM</sequence>
<dbReference type="EMBL" id="DS548966">
    <property type="protein sequence ID" value="EDR26959.1"/>
    <property type="molecule type" value="Genomic_DNA"/>
</dbReference>
<keyword evidence="2" id="KW-1185">Reference proteome</keyword>